<dbReference type="Pfam" id="PF00753">
    <property type="entry name" value="Lactamase_B"/>
    <property type="match status" value="1"/>
</dbReference>
<name>A0A1N7MBQ2_9BACL</name>
<organism evidence="2 3">
    <name type="scientific">Alicyclobacillus vulcanalis</name>
    <dbReference type="NCBI Taxonomy" id="252246"/>
    <lineage>
        <taxon>Bacteria</taxon>
        <taxon>Bacillati</taxon>
        <taxon>Bacillota</taxon>
        <taxon>Bacilli</taxon>
        <taxon>Bacillales</taxon>
        <taxon>Alicyclobacillaceae</taxon>
        <taxon>Alicyclobacillus</taxon>
    </lineage>
</organism>
<keyword evidence="3" id="KW-1185">Reference proteome</keyword>
<reference evidence="3" key="1">
    <citation type="submission" date="2017-01" db="EMBL/GenBank/DDBJ databases">
        <authorList>
            <person name="Varghese N."/>
            <person name="Submissions S."/>
        </authorList>
    </citation>
    <scope>NUCLEOTIDE SEQUENCE [LARGE SCALE GENOMIC DNA]</scope>
    <source>
        <strain evidence="3">DSM 16176</strain>
    </source>
</reference>
<feature type="domain" description="Metallo-beta-lactamase" evidence="1">
    <location>
        <begin position="15"/>
        <end position="195"/>
    </location>
</feature>
<accession>A0A1N7MBQ2</accession>
<dbReference type="SUPFAM" id="SSF56281">
    <property type="entry name" value="Metallo-hydrolase/oxidoreductase"/>
    <property type="match status" value="1"/>
</dbReference>
<gene>
    <name evidence="2" type="ORF">SAMN05421799_10526</name>
</gene>
<dbReference type="InterPro" id="IPR050855">
    <property type="entry name" value="NDM-1-like"/>
</dbReference>
<dbReference type="STRING" id="252246.SAMN05421799_10526"/>
<dbReference type="RefSeq" id="WP_076346517.1">
    <property type="nucleotide sequence ID" value="NZ_FTOO01000005.1"/>
</dbReference>
<evidence type="ECO:0000313" key="3">
    <source>
        <dbReference type="Proteomes" id="UP000186156"/>
    </source>
</evidence>
<dbReference type="Gene3D" id="3.60.15.10">
    <property type="entry name" value="Ribonuclease Z/Hydroxyacylglutathione hydrolase-like"/>
    <property type="match status" value="1"/>
</dbReference>
<sequence length="210" mass="22523">MEIAPNIHLLECTKGSYSYLVLGDEPVLVDTSMPGRADEIVRALASLGLKPADLAHIVLTHMDVDHIGNAKRLAELSGATLWAPAPDIPYIEGTAKPKGIRRAIAGLMRVDRPKVDRALDPGARVGSLEVVPAPGHTPGHVCLLTQDVLLAGDLVTTRGGQLKKSPSFLTWDKAALRRSLADVGRRSFAWVCPAHGDPVKRGSLWEALLE</sequence>
<dbReference type="InterPro" id="IPR001279">
    <property type="entry name" value="Metallo-B-lactamas"/>
</dbReference>
<dbReference type="Proteomes" id="UP000186156">
    <property type="component" value="Unassembled WGS sequence"/>
</dbReference>
<dbReference type="SMART" id="SM00849">
    <property type="entry name" value="Lactamase_B"/>
    <property type="match status" value="1"/>
</dbReference>
<evidence type="ECO:0000313" key="2">
    <source>
        <dbReference type="EMBL" id="SIS83401.1"/>
    </source>
</evidence>
<dbReference type="OrthoDB" id="9802248at2"/>
<proteinExistence type="predicted"/>
<protein>
    <submittedName>
        <fullName evidence="2">Glyoxylase, beta-lactamase superfamily II</fullName>
    </submittedName>
</protein>
<dbReference type="PANTHER" id="PTHR42951">
    <property type="entry name" value="METALLO-BETA-LACTAMASE DOMAIN-CONTAINING"/>
    <property type="match status" value="1"/>
</dbReference>
<dbReference type="AlphaFoldDB" id="A0A1N7MBQ2"/>
<dbReference type="InterPro" id="IPR036866">
    <property type="entry name" value="RibonucZ/Hydroxyglut_hydro"/>
</dbReference>
<evidence type="ECO:0000259" key="1">
    <source>
        <dbReference type="SMART" id="SM00849"/>
    </source>
</evidence>
<dbReference type="EMBL" id="FTOO01000005">
    <property type="protein sequence ID" value="SIS83401.1"/>
    <property type="molecule type" value="Genomic_DNA"/>
</dbReference>
<dbReference type="CDD" id="cd07721">
    <property type="entry name" value="yflN-like_MBL-fold"/>
    <property type="match status" value="1"/>
</dbReference>